<gene>
    <name evidence="2" type="ORF">NTEN_LOCUS5739</name>
</gene>
<dbReference type="Proteomes" id="UP000479000">
    <property type="component" value="Unassembled WGS sequence"/>
</dbReference>
<feature type="region of interest" description="Disordered" evidence="1">
    <location>
        <begin position="1"/>
        <end position="22"/>
    </location>
</feature>
<feature type="compositionally biased region" description="Polar residues" evidence="1">
    <location>
        <begin position="9"/>
        <end position="20"/>
    </location>
</feature>
<proteinExistence type="predicted"/>
<evidence type="ECO:0000256" key="1">
    <source>
        <dbReference type="SAM" id="MobiDB-lite"/>
    </source>
</evidence>
<name>A0A6H5GAR9_9HEMI</name>
<evidence type="ECO:0000313" key="3">
    <source>
        <dbReference type="Proteomes" id="UP000479000"/>
    </source>
</evidence>
<feature type="non-terminal residue" evidence="2">
    <location>
        <position position="142"/>
    </location>
</feature>
<keyword evidence="3" id="KW-1185">Reference proteome</keyword>
<evidence type="ECO:0000313" key="2">
    <source>
        <dbReference type="EMBL" id="CAA9999456.1"/>
    </source>
</evidence>
<dbReference type="AlphaFoldDB" id="A0A6H5GAR9"/>
<sequence length="142" mass="16117">MHLHEPSRETQFQNNVELSQNNRPFRNNPTNFALSAVKPYLKPCKTSITNRVTSVSILKKPKIFFNFTEIGTTFFCRTSQAVNDSIACSSPALHLNSRNGFRWHSVIQFQFVQGGQIAEAPIISLNLVYLTRDEDVPIMSQS</sequence>
<accession>A0A6H5GAR9</accession>
<organism evidence="2 3">
    <name type="scientific">Nesidiocoris tenuis</name>
    <dbReference type="NCBI Taxonomy" id="355587"/>
    <lineage>
        <taxon>Eukaryota</taxon>
        <taxon>Metazoa</taxon>
        <taxon>Ecdysozoa</taxon>
        <taxon>Arthropoda</taxon>
        <taxon>Hexapoda</taxon>
        <taxon>Insecta</taxon>
        <taxon>Pterygota</taxon>
        <taxon>Neoptera</taxon>
        <taxon>Paraneoptera</taxon>
        <taxon>Hemiptera</taxon>
        <taxon>Heteroptera</taxon>
        <taxon>Panheteroptera</taxon>
        <taxon>Cimicomorpha</taxon>
        <taxon>Miridae</taxon>
        <taxon>Dicyphina</taxon>
        <taxon>Nesidiocoris</taxon>
    </lineage>
</organism>
<protein>
    <submittedName>
        <fullName evidence="2">Uncharacterized protein</fullName>
    </submittedName>
</protein>
<reference evidence="2 3" key="1">
    <citation type="submission" date="2020-02" db="EMBL/GenBank/DDBJ databases">
        <authorList>
            <person name="Ferguson B K."/>
        </authorList>
    </citation>
    <scope>NUCLEOTIDE SEQUENCE [LARGE SCALE GENOMIC DNA]</scope>
</reference>
<dbReference type="EMBL" id="CADCXU010008829">
    <property type="protein sequence ID" value="CAA9999456.1"/>
    <property type="molecule type" value="Genomic_DNA"/>
</dbReference>